<dbReference type="GeneID" id="54302653"/>
<gene>
    <name evidence="3" type="ORF">K452DRAFT_332591</name>
</gene>
<evidence type="ECO:0000256" key="2">
    <source>
        <dbReference type="SAM" id="SignalP"/>
    </source>
</evidence>
<protein>
    <recommendedName>
        <fullName evidence="5">Secreted protein</fullName>
    </recommendedName>
</protein>
<organism evidence="3 4">
    <name type="scientific">Aplosporella prunicola CBS 121167</name>
    <dbReference type="NCBI Taxonomy" id="1176127"/>
    <lineage>
        <taxon>Eukaryota</taxon>
        <taxon>Fungi</taxon>
        <taxon>Dikarya</taxon>
        <taxon>Ascomycota</taxon>
        <taxon>Pezizomycotina</taxon>
        <taxon>Dothideomycetes</taxon>
        <taxon>Dothideomycetes incertae sedis</taxon>
        <taxon>Botryosphaeriales</taxon>
        <taxon>Aplosporellaceae</taxon>
        <taxon>Aplosporella</taxon>
    </lineage>
</organism>
<dbReference type="EMBL" id="ML995589">
    <property type="protein sequence ID" value="KAF2135406.1"/>
    <property type="molecule type" value="Genomic_DNA"/>
</dbReference>
<dbReference type="RefSeq" id="XP_033391124.1">
    <property type="nucleotide sequence ID" value="XM_033545155.1"/>
</dbReference>
<feature type="region of interest" description="Disordered" evidence="1">
    <location>
        <begin position="25"/>
        <end position="46"/>
    </location>
</feature>
<reference evidence="3" key="1">
    <citation type="journal article" date="2020" name="Stud. Mycol.">
        <title>101 Dothideomycetes genomes: a test case for predicting lifestyles and emergence of pathogens.</title>
        <authorList>
            <person name="Haridas S."/>
            <person name="Albert R."/>
            <person name="Binder M."/>
            <person name="Bloem J."/>
            <person name="Labutti K."/>
            <person name="Salamov A."/>
            <person name="Andreopoulos B."/>
            <person name="Baker S."/>
            <person name="Barry K."/>
            <person name="Bills G."/>
            <person name="Bluhm B."/>
            <person name="Cannon C."/>
            <person name="Castanera R."/>
            <person name="Culley D."/>
            <person name="Daum C."/>
            <person name="Ezra D."/>
            <person name="Gonzalez J."/>
            <person name="Henrissat B."/>
            <person name="Kuo A."/>
            <person name="Liang C."/>
            <person name="Lipzen A."/>
            <person name="Lutzoni F."/>
            <person name="Magnuson J."/>
            <person name="Mondo S."/>
            <person name="Nolan M."/>
            <person name="Ohm R."/>
            <person name="Pangilinan J."/>
            <person name="Park H.-J."/>
            <person name="Ramirez L."/>
            <person name="Alfaro M."/>
            <person name="Sun H."/>
            <person name="Tritt A."/>
            <person name="Yoshinaga Y."/>
            <person name="Zwiers L.-H."/>
            <person name="Turgeon B."/>
            <person name="Goodwin S."/>
            <person name="Spatafora J."/>
            <person name="Crous P."/>
            <person name="Grigoriev I."/>
        </authorList>
    </citation>
    <scope>NUCLEOTIDE SEQUENCE</scope>
    <source>
        <strain evidence="3">CBS 121167</strain>
    </source>
</reference>
<evidence type="ECO:0000313" key="4">
    <source>
        <dbReference type="Proteomes" id="UP000799438"/>
    </source>
</evidence>
<feature type="signal peptide" evidence="2">
    <location>
        <begin position="1"/>
        <end position="19"/>
    </location>
</feature>
<sequence>MSMILGELMVLVLLLLGFANKFQPQTPKQENEKIGEETLGGDDDLPEYPMPLVSTCSAAISAACHRHPEDKDAHLLPVKWGYVTDRSGDGSTEEKGRFCFTSARDVKYPTTVEGIVFKE</sequence>
<feature type="chain" id="PRO_5025415723" description="Secreted protein" evidence="2">
    <location>
        <begin position="20"/>
        <end position="119"/>
    </location>
</feature>
<keyword evidence="2" id="KW-0732">Signal</keyword>
<evidence type="ECO:0000313" key="3">
    <source>
        <dbReference type="EMBL" id="KAF2135406.1"/>
    </source>
</evidence>
<dbReference type="Proteomes" id="UP000799438">
    <property type="component" value="Unassembled WGS sequence"/>
</dbReference>
<keyword evidence="4" id="KW-1185">Reference proteome</keyword>
<evidence type="ECO:0000256" key="1">
    <source>
        <dbReference type="SAM" id="MobiDB-lite"/>
    </source>
</evidence>
<accession>A0A6A6AUY3</accession>
<dbReference type="OrthoDB" id="5429634at2759"/>
<proteinExistence type="predicted"/>
<dbReference type="AlphaFoldDB" id="A0A6A6AUY3"/>
<name>A0A6A6AUY3_9PEZI</name>
<evidence type="ECO:0008006" key="5">
    <source>
        <dbReference type="Google" id="ProtNLM"/>
    </source>
</evidence>